<name>A0ABM0ZYC1_APLCA</name>
<accession>A0ABM0ZYC1</accession>
<protein>
    <submittedName>
        <fullName evidence="2">Uncharacterized protein LOC106011542</fullName>
    </submittedName>
</protein>
<reference evidence="2" key="1">
    <citation type="submission" date="2025-08" db="UniProtKB">
        <authorList>
            <consortium name="RefSeq"/>
        </authorList>
    </citation>
    <scope>IDENTIFICATION</scope>
</reference>
<organism evidence="1 2">
    <name type="scientific">Aplysia californica</name>
    <name type="common">California sea hare</name>
    <dbReference type="NCBI Taxonomy" id="6500"/>
    <lineage>
        <taxon>Eukaryota</taxon>
        <taxon>Metazoa</taxon>
        <taxon>Spiralia</taxon>
        <taxon>Lophotrochozoa</taxon>
        <taxon>Mollusca</taxon>
        <taxon>Gastropoda</taxon>
        <taxon>Heterobranchia</taxon>
        <taxon>Euthyneura</taxon>
        <taxon>Tectipleura</taxon>
        <taxon>Aplysiida</taxon>
        <taxon>Aplysioidea</taxon>
        <taxon>Aplysiidae</taxon>
        <taxon>Aplysia</taxon>
    </lineage>
</organism>
<dbReference type="GeneID" id="106011542"/>
<evidence type="ECO:0000313" key="2">
    <source>
        <dbReference type="RefSeq" id="XP_012937046.1"/>
    </source>
</evidence>
<sequence length="125" mass="13782">MVMDIQANRGLFEVDPGIGGDEGNDQWTAILYTSLSNAQPVGVHKHAIVITSAEWEGLQAGDVLHRETDNVNNHFHTITYSYDSATQQLLMQSCDNQDTCFDGHSMVLTMQDAFRVELGLPDTLG</sequence>
<keyword evidence="1" id="KW-1185">Reference proteome</keyword>
<dbReference type="Proteomes" id="UP000694888">
    <property type="component" value="Unplaced"/>
</dbReference>
<dbReference type="RefSeq" id="XP_012937046.1">
    <property type="nucleotide sequence ID" value="XM_013081592.1"/>
</dbReference>
<gene>
    <name evidence="2" type="primary">LOC106011542</name>
</gene>
<proteinExistence type="predicted"/>
<evidence type="ECO:0000313" key="1">
    <source>
        <dbReference type="Proteomes" id="UP000694888"/>
    </source>
</evidence>